<comment type="caution">
    <text evidence="2">The sequence shown here is derived from an EMBL/GenBank/DDBJ whole genome shotgun (WGS) entry which is preliminary data.</text>
</comment>
<feature type="transmembrane region" description="Helical" evidence="1">
    <location>
        <begin position="63"/>
        <end position="94"/>
    </location>
</feature>
<proteinExistence type="predicted"/>
<evidence type="ECO:0000313" key="3">
    <source>
        <dbReference type="Proteomes" id="UP000644727"/>
    </source>
</evidence>
<keyword evidence="1" id="KW-0472">Membrane</keyword>
<sequence>MTYQPAQASLDRGSVQTNAIILIVVGLMCGGMIPSIFGIIALTQMDTDIDSARRMNRYGWISAAILAGLAILAILLYIVVFVLIMGAAFLPFIFGA</sequence>
<dbReference type="EMBL" id="JADEYR010000016">
    <property type="protein sequence ID" value="MBE9404916.1"/>
    <property type="molecule type" value="Genomic_DNA"/>
</dbReference>
<feature type="transmembrane region" description="Helical" evidence="1">
    <location>
        <begin position="20"/>
        <end position="42"/>
    </location>
</feature>
<evidence type="ECO:0000313" key="2">
    <source>
        <dbReference type="EMBL" id="MBE9404916.1"/>
    </source>
</evidence>
<evidence type="ECO:0008006" key="4">
    <source>
        <dbReference type="Google" id="ProtNLM"/>
    </source>
</evidence>
<name>A0ABR9W389_9MICO</name>
<dbReference type="Proteomes" id="UP000644727">
    <property type="component" value="Unassembled WGS sequence"/>
</dbReference>
<accession>A0ABR9W389</accession>
<reference evidence="2 3" key="1">
    <citation type="submission" date="2020-10" db="EMBL/GenBank/DDBJ databases">
        <title>Draft genome and description of Brachybacterium epidermidis sp nov.</title>
        <authorList>
            <person name="Boxberger M."/>
            <person name="La Scola B."/>
        </authorList>
    </citation>
    <scope>NUCLEOTIDE SEQUENCE [LARGE SCALE GENOMIC DNA]</scope>
    <source>
        <strain evidence="2 3">Marseille-Q2903</strain>
    </source>
</reference>
<dbReference type="RefSeq" id="WP_193866658.1">
    <property type="nucleotide sequence ID" value="NZ_JADEYR010000016.1"/>
</dbReference>
<gene>
    <name evidence="2" type="ORF">IOE58_12235</name>
</gene>
<evidence type="ECO:0000256" key="1">
    <source>
        <dbReference type="SAM" id="Phobius"/>
    </source>
</evidence>
<protein>
    <recommendedName>
        <fullName evidence="4">DUF4190 domain-containing protein</fullName>
    </recommendedName>
</protein>
<keyword evidence="1" id="KW-0812">Transmembrane</keyword>
<organism evidence="2 3">
    <name type="scientific">Brachybacterium epidermidis</name>
    <dbReference type="NCBI Taxonomy" id="2781983"/>
    <lineage>
        <taxon>Bacteria</taxon>
        <taxon>Bacillati</taxon>
        <taxon>Actinomycetota</taxon>
        <taxon>Actinomycetes</taxon>
        <taxon>Micrococcales</taxon>
        <taxon>Dermabacteraceae</taxon>
        <taxon>Brachybacterium</taxon>
    </lineage>
</organism>
<keyword evidence="1" id="KW-1133">Transmembrane helix</keyword>
<keyword evidence="3" id="KW-1185">Reference proteome</keyword>